<dbReference type="PANTHER" id="PTHR12526:SF638">
    <property type="entry name" value="SPORE COAT PROTEIN SA"/>
    <property type="match status" value="1"/>
</dbReference>
<dbReference type="Gene3D" id="3.40.50.2000">
    <property type="entry name" value="Glycogen Phosphorylase B"/>
    <property type="match status" value="2"/>
</dbReference>
<dbReference type="Pfam" id="PF00534">
    <property type="entry name" value="Glycos_transf_1"/>
    <property type="match status" value="1"/>
</dbReference>
<dbReference type="EMBL" id="CP106735">
    <property type="protein sequence ID" value="UXX80283.1"/>
    <property type="molecule type" value="Genomic_DNA"/>
</dbReference>
<dbReference type="PANTHER" id="PTHR12526">
    <property type="entry name" value="GLYCOSYLTRANSFERASE"/>
    <property type="match status" value="1"/>
</dbReference>
<dbReference type="Proteomes" id="UP001062165">
    <property type="component" value="Chromosome"/>
</dbReference>
<feature type="domain" description="Glycosyl transferase family 1" evidence="1">
    <location>
        <begin position="196"/>
        <end position="359"/>
    </location>
</feature>
<reference evidence="3" key="1">
    <citation type="submission" date="2022-10" db="EMBL/GenBank/DDBJ databases">
        <title>Comparative genomics and taxonomic characterization of three novel marine species of genus Reichenbachiella exhibiting antioxidant and polysaccharide degradation activities.</title>
        <authorList>
            <person name="Muhammad N."/>
            <person name="Lee Y.-J."/>
            <person name="Ko J."/>
            <person name="Kim S.-G."/>
        </authorList>
    </citation>
    <scope>NUCLEOTIDE SEQUENCE</scope>
    <source>
        <strain evidence="3">Wsw4-B4</strain>
    </source>
</reference>
<dbReference type="Pfam" id="PF13579">
    <property type="entry name" value="Glyco_trans_4_4"/>
    <property type="match status" value="1"/>
</dbReference>
<dbReference type="InterPro" id="IPR028098">
    <property type="entry name" value="Glyco_trans_4-like_N"/>
</dbReference>
<evidence type="ECO:0000313" key="4">
    <source>
        <dbReference type="Proteomes" id="UP001062165"/>
    </source>
</evidence>
<evidence type="ECO:0000313" key="3">
    <source>
        <dbReference type="EMBL" id="UXX80283.1"/>
    </source>
</evidence>
<evidence type="ECO:0000259" key="2">
    <source>
        <dbReference type="Pfam" id="PF13579"/>
    </source>
</evidence>
<dbReference type="CDD" id="cd03794">
    <property type="entry name" value="GT4_WbuB-like"/>
    <property type="match status" value="1"/>
</dbReference>
<proteinExistence type="predicted"/>
<evidence type="ECO:0000259" key="1">
    <source>
        <dbReference type="Pfam" id="PF00534"/>
    </source>
</evidence>
<dbReference type="SUPFAM" id="SSF53756">
    <property type="entry name" value="UDP-Glycosyltransferase/glycogen phosphorylase"/>
    <property type="match status" value="1"/>
</dbReference>
<protein>
    <submittedName>
        <fullName evidence="3">Glycosyltransferase family 4 protein</fullName>
    </submittedName>
</protein>
<organism evidence="3 4">
    <name type="scientific">Reichenbachiella carrageenanivorans</name>
    <dbReference type="NCBI Taxonomy" id="2979869"/>
    <lineage>
        <taxon>Bacteria</taxon>
        <taxon>Pseudomonadati</taxon>
        <taxon>Bacteroidota</taxon>
        <taxon>Cytophagia</taxon>
        <taxon>Cytophagales</taxon>
        <taxon>Reichenbachiellaceae</taxon>
        <taxon>Reichenbachiella</taxon>
    </lineage>
</organism>
<name>A0ABY6D586_9BACT</name>
<dbReference type="InterPro" id="IPR001296">
    <property type="entry name" value="Glyco_trans_1"/>
</dbReference>
<feature type="domain" description="Glycosyltransferase subfamily 4-like N-terminal" evidence="2">
    <location>
        <begin position="18"/>
        <end position="184"/>
    </location>
</feature>
<dbReference type="RefSeq" id="WP_263052013.1">
    <property type="nucleotide sequence ID" value="NZ_CP106735.1"/>
</dbReference>
<accession>A0ABY6D586</accession>
<keyword evidence="4" id="KW-1185">Reference proteome</keyword>
<gene>
    <name evidence="3" type="ORF">N7E81_04110</name>
</gene>
<sequence length="384" mass="43101">MPKILYIHQYFKSPADGGSLRSYYLARALSAHFQVTMITAYNGSTRHKKNVDGIDVVYLPVAYANEMSFSRRGWAFVRFMILAMLESCRHRNIDLCYVMTTPLSTGVVALFNKWVLGRKYIFEVGDLWPQVPIDMGLLQGVWKQKMLKVAERLFYQKASGLVGLSEPITAYLQSVAPAVSCETVYNIADCDRFIPASKNRIQNQFVISYTGTFGLANDLAQIIDWAEAVQDLPVRFVLVGDGAEKLKVTEWVKTKGLNHVAIYDTMGKEEVQEVVNATDAMLVSFADVPSLHTGSPNKFFDALAAGKLVVTNFGGWIGDLIVREKCGFFASSPAAFREQLEVFLSDKEQLQTYQSNARQLAEERYSLAIQSSVQMDYIVRILTK</sequence>